<feature type="chain" id="PRO_5045133599" evidence="1">
    <location>
        <begin position="28"/>
        <end position="735"/>
    </location>
</feature>
<name>A0ABT7XDF1_9ACTN</name>
<feature type="non-terminal residue" evidence="3">
    <location>
        <position position="735"/>
    </location>
</feature>
<dbReference type="InterPro" id="IPR011081">
    <property type="entry name" value="Big_4"/>
</dbReference>
<feature type="signal peptide" evidence="1">
    <location>
        <begin position="1"/>
        <end position="27"/>
    </location>
</feature>
<reference evidence="3" key="2">
    <citation type="submission" date="2024-05" db="EMBL/GenBank/DDBJ databases">
        <title>Identification and characterization of horizontal gene transfer across gut microbiota members of farm animals based on homology search.</title>
        <authorList>
            <person name="Schwarzerova J."/>
            <person name="Nykrynova M."/>
            <person name="Jureckova K."/>
            <person name="Cejkova D."/>
            <person name="Rychlik I."/>
        </authorList>
    </citation>
    <scope>NUCLEOTIDE SEQUENCE</scope>
    <source>
        <strain evidence="3">176_SSukc20</strain>
    </source>
</reference>
<gene>
    <name evidence="3" type="ORF">QVN30_03835</name>
</gene>
<keyword evidence="1" id="KW-0732">Signal</keyword>
<evidence type="ECO:0000259" key="2">
    <source>
        <dbReference type="Pfam" id="PF07532"/>
    </source>
</evidence>
<dbReference type="Proteomes" id="UP001168435">
    <property type="component" value="Unassembled WGS sequence"/>
</dbReference>
<evidence type="ECO:0000313" key="4">
    <source>
        <dbReference type="Proteomes" id="UP001168435"/>
    </source>
</evidence>
<keyword evidence="4" id="KW-1185">Reference proteome</keyword>
<proteinExistence type="predicted"/>
<protein>
    <submittedName>
        <fullName evidence="3">Ig-like domain-containing protein</fullName>
    </submittedName>
</protein>
<dbReference type="RefSeq" id="WP_289835531.1">
    <property type="nucleotide sequence ID" value="NZ_JAUEIQ010000003.1"/>
</dbReference>
<organism evidence="3 4">
    <name type="scientific">Collinsella ihumii</name>
    <dbReference type="NCBI Taxonomy" id="1720204"/>
    <lineage>
        <taxon>Bacteria</taxon>
        <taxon>Bacillati</taxon>
        <taxon>Actinomycetota</taxon>
        <taxon>Coriobacteriia</taxon>
        <taxon>Coriobacteriales</taxon>
        <taxon>Coriobacteriaceae</taxon>
        <taxon>Collinsella</taxon>
    </lineage>
</organism>
<sequence>MNRKHLHIAVTAGLMAALSLGAAPAFAEETVPSTVEETTGESAGYNASAMATEAQDSISRSSSIPGLPDHADPGDIVYQTQPSMIYEAVADEDGVTHYSVNAVEGYLEFPTLRVFKYEWHQWADEQGNPTGEGDWIVQNAYGTECETTWTVSGYDGELADLPAGTYTAVGTTVSDEEEFSGQALEVTVNIVEADQVAAANWNPGPYTYFTTDDGSWTDLYPTMWCTLYDGRSLDLAVEWDPIDMSDFEQPGTVVQNGKIKGTDIPVYVTYNVYKPLGVGSVSDMWTFAGYPDIYDTPEVFVLAEGPSGTEEVSLSPGAWTEWDDAQVDYDTPGEYKITGNLVCGDTSYPISSTVMVYEMPDEFSDFMFSDSGKRAMSVWTEPGEAPLLPAYIWAANPAGNGSDIYDSEEFDIIWDEVNPALYAEDRLNTSFTVKGKISTPARFADEEPIVLPGIEVECTVYVADLAQEFVPEIVAMPGVAPEIPRQMTVKSSDGREYTFTNLYSPVPEELYSTPGNTFTVDVQMRENTFGAYSYGTIINRTITVHVADAAGVVADDAAADSLLTLTCKQGTVPELPQMFPVELENGSVVPAAVEWEELSADRFSEPGATVDVHGTVQNAESLPEEAQIALAATGGQVVAKVTVASSEIKPMCSFIEPEYAYIEVGSSVDVNDVAFGHSEVTAVLSDGSSYASSVVWDVDGLDLSKPGSYLLEGELRLDKTEFAMFPDGDIAYMYV</sequence>
<dbReference type="EMBL" id="JAUEIQ010000003">
    <property type="protein sequence ID" value="MDN0063434.1"/>
    <property type="molecule type" value="Genomic_DNA"/>
</dbReference>
<reference evidence="3" key="1">
    <citation type="submission" date="2023-06" db="EMBL/GenBank/DDBJ databases">
        <authorList>
            <person name="Zeman M."/>
            <person name="Kubasova T."/>
            <person name="Jahodarova E."/>
            <person name="Nykrynova M."/>
            <person name="Rychlik I."/>
        </authorList>
    </citation>
    <scope>NUCLEOTIDE SEQUENCE</scope>
    <source>
        <strain evidence="3">176_SSukc20</strain>
    </source>
</reference>
<evidence type="ECO:0000256" key="1">
    <source>
        <dbReference type="SAM" id="SignalP"/>
    </source>
</evidence>
<feature type="domain" description="Bacterial Ig-like" evidence="2">
    <location>
        <begin position="564"/>
        <end position="617"/>
    </location>
</feature>
<accession>A0ABT7XDF1</accession>
<dbReference type="Pfam" id="PF07532">
    <property type="entry name" value="Big_4"/>
    <property type="match status" value="1"/>
</dbReference>
<evidence type="ECO:0000313" key="3">
    <source>
        <dbReference type="EMBL" id="MDN0063434.1"/>
    </source>
</evidence>
<comment type="caution">
    <text evidence="3">The sequence shown here is derived from an EMBL/GenBank/DDBJ whole genome shotgun (WGS) entry which is preliminary data.</text>
</comment>